<feature type="transmembrane region" description="Helical" evidence="1">
    <location>
        <begin position="12"/>
        <end position="32"/>
    </location>
</feature>
<protein>
    <submittedName>
        <fullName evidence="2">Uncharacterized protein</fullName>
    </submittedName>
</protein>
<feature type="transmembrane region" description="Helical" evidence="1">
    <location>
        <begin position="38"/>
        <end position="57"/>
    </location>
</feature>
<name>A0A2W2EBM5_9ACTN</name>
<evidence type="ECO:0000256" key="1">
    <source>
        <dbReference type="SAM" id="Phobius"/>
    </source>
</evidence>
<keyword evidence="1" id="KW-0472">Membrane</keyword>
<sequence>MVASVRVVPRRVLWHPLTLTAAVAIASATAAATYVSAAGAGTVGSLWLVMAVTAGFATSGSV</sequence>
<dbReference type="EMBL" id="POUB01000012">
    <property type="protein sequence ID" value="PZG02224.1"/>
    <property type="molecule type" value="Genomic_DNA"/>
</dbReference>
<dbReference type="Proteomes" id="UP000248749">
    <property type="component" value="Unassembled WGS sequence"/>
</dbReference>
<organism evidence="2 3">
    <name type="scientific">Micromonospora deserti</name>
    <dbReference type="NCBI Taxonomy" id="2070366"/>
    <lineage>
        <taxon>Bacteria</taxon>
        <taxon>Bacillati</taxon>
        <taxon>Actinomycetota</taxon>
        <taxon>Actinomycetes</taxon>
        <taxon>Micromonosporales</taxon>
        <taxon>Micromonosporaceae</taxon>
        <taxon>Micromonospora</taxon>
    </lineage>
</organism>
<dbReference type="AlphaFoldDB" id="A0A2W2EBM5"/>
<keyword evidence="3" id="KW-1185">Reference proteome</keyword>
<reference evidence="2 3" key="1">
    <citation type="submission" date="2018-01" db="EMBL/GenBank/DDBJ databases">
        <title>Draft genome sequence of Salinispora sp. 13K206.</title>
        <authorList>
            <person name="Sahin N."/>
            <person name="Saygin H."/>
            <person name="Ay H."/>
        </authorList>
    </citation>
    <scope>NUCLEOTIDE SEQUENCE [LARGE SCALE GENOMIC DNA]</scope>
    <source>
        <strain evidence="2 3">13K206</strain>
    </source>
</reference>
<evidence type="ECO:0000313" key="3">
    <source>
        <dbReference type="Proteomes" id="UP000248749"/>
    </source>
</evidence>
<comment type="caution">
    <text evidence="2">The sequence shown here is derived from an EMBL/GenBank/DDBJ whole genome shotgun (WGS) entry which is preliminary data.</text>
</comment>
<gene>
    <name evidence="2" type="ORF">C1I99_03740</name>
</gene>
<proteinExistence type="predicted"/>
<keyword evidence="1" id="KW-0812">Transmembrane</keyword>
<accession>A0A2W2EBM5</accession>
<evidence type="ECO:0000313" key="2">
    <source>
        <dbReference type="EMBL" id="PZG02224.1"/>
    </source>
</evidence>
<keyword evidence="1" id="KW-1133">Transmembrane helix</keyword>